<feature type="compositionally biased region" description="Polar residues" evidence="1">
    <location>
        <begin position="439"/>
        <end position="471"/>
    </location>
</feature>
<name>A0ABR2V869_9PEZI</name>
<sequence>MIAKYAAVFAALSVPALAGPVYRRVGELDQDAVDEAHQRDDTATRAFSNTTIKTSSGNCLFVDELSGDSTANLTPIQVAACGATAGQGFDVITQGKHNDAVDSILIVSTLTQACFTFDPTQDAGNQVMLYSCGGVADGSGNVTTSQLFAGDGTAGPLSLAPQNQADSCFTVKGNSVTIADCDDSDDAQTFTFEGVAFDSEEDVETPASSSTSTSFSTTSTQATESAAASETTQSQLITATCEPVTVTETEVLILTVTGSAASIEGSSSSTDTTTTTTLFITVGPTSSANEELVTSSTTTVFITVSPPSATEPSSAVSVTIPVNSSSAAPASTGASSSKTSSDPNTIPQISINPSTTVLASGTAAPTASSPAAIVSSAIEQSSAAPTTTAASSKAPSDPNTIPQISINPSTTVVASGTKPTTSSSAAVVSSATKLSSTAPVTTAAPSSKAPSNPNTIPQISINPSTTVVVST</sequence>
<dbReference type="EMBL" id="JARVKF010000090">
    <property type="protein sequence ID" value="KAK9423115.1"/>
    <property type="molecule type" value="Genomic_DNA"/>
</dbReference>
<dbReference type="InterPro" id="IPR035992">
    <property type="entry name" value="Ricin_B-like_lectins"/>
</dbReference>
<feature type="signal peptide" evidence="2">
    <location>
        <begin position="1"/>
        <end position="18"/>
    </location>
</feature>
<protein>
    <recommendedName>
        <fullName evidence="5">Ricin B lectin domain-containing protein</fullName>
    </recommendedName>
</protein>
<accession>A0ABR2V869</accession>
<evidence type="ECO:0000256" key="1">
    <source>
        <dbReference type="SAM" id="MobiDB-lite"/>
    </source>
</evidence>
<dbReference type="SUPFAM" id="SSF50370">
    <property type="entry name" value="Ricin B-like lectins"/>
    <property type="match status" value="1"/>
</dbReference>
<reference evidence="3 4" key="1">
    <citation type="journal article" date="2024" name="J. Plant Pathol.">
        <title>Sequence and assembly of the genome of Seiridium unicorne, isolate CBS 538.82, causal agent of cypress canker disease.</title>
        <authorList>
            <person name="Scali E."/>
            <person name="Rocca G.D."/>
            <person name="Danti R."/>
            <person name="Garbelotto M."/>
            <person name="Barberini S."/>
            <person name="Baroncelli R."/>
            <person name="Emiliani G."/>
        </authorList>
    </citation>
    <scope>NUCLEOTIDE SEQUENCE [LARGE SCALE GENOMIC DNA]</scope>
    <source>
        <strain evidence="3 4">BM-138-508</strain>
    </source>
</reference>
<feature type="chain" id="PRO_5046145255" description="Ricin B lectin domain-containing protein" evidence="2">
    <location>
        <begin position="19"/>
        <end position="471"/>
    </location>
</feature>
<dbReference type="Proteomes" id="UP001408356">
    <property type="component" value="Unassembled WGS sequence"/>
</dbReference>
<keyword evidence="2" id="KW-0732">Signal</keyword>
<feature type="region of interest" description="Disordered" evidence="1">
    <location>
        <begin position="324"/>
        <end position="351"/>
    </location>
</feature>
<feature type="compositionally biased region" description="Low complexity" evidence="1">
    <location>
        <begin position="382"/>
        <end position="398"/>
    </location>
</feature>
<dbReference type="PROSITE" id="PS50231">
    <property type="entry name" value="RICIN_B_LECTIN"/>
    <property type="match status" value="1"/>
</dbReference>
<feature type="region of interest" description="Disordered" evidence="1">
    <location>
        <begin position="382"/>
        <end position="406"/>
    </location>
</feature>
<feature type="region of interest" description="Disordered" evidence="1">
    <location>
        <begin position="428"/>
        <end position="471"/>
    </location>
</feature>
<keyword evidence="4" id="KW-1185">Reference proteome</keyword>
<evidence type="ECO:0000313" key="4">
    <source>
        <dbReference type="Proteomes" id="UP001408356"/>
    </source>
</evidence>
<dbReference type="Gene3D" id="2.80.10.50">
    <property type="match status" value="1"/>
</dbReference>
<gene>
    <name evidence="3" type="ORF">SUNI508_04409</name>
</gene>
<organism evidence="3 4">
    <name type="scientific">Seiridium unicorne</name>
    <dbReference type="NCBI Taxonomy" id="138068"/>
    <lineage>
        <taxon>Eukaryota</taxon>
        <taxon>Fungi</taxon>
        <taxon>Dikarya</taxon>
        <taxon>Ascomycota</taxon>
        <taxon>Pezizomycotina</taxon>
        <taxon>Sordariomycetes</taxon>
        <taxon>Xylariomycetidae</taxon>
        <taxon>Amphisphaeriales</taxon>
        <taxon>Sporocadaceae</taxon>
        <taxon>Seiridium</taxon>
    </lineage>
</organism>
<comment type="caution">
    <text evidence="3">The sequence shown here is derived from an EMBL/GenBank/DDBJ whole genome shotgun (WGS) entry which is preliminary data.</text>
</comment>
<feature type="compositionally biased region" description="Low complexity" evidence="1">
    <location>
        <begin position="324"/>
        <end position="341"/>
    </location>
</feature>
<evidence type="ECO:0000256" key="2">
    <source>
        <dbReference type="SAM" id="SignalP"/>
    </source>
</evidence>
<feature type="compositionally biased region" description="Low complexity" evidence="1">
    <location>
        <begin position="428"/>
        <end position="438"/>
    </location>
</feature>
<dbReference type="CDD" id="cd00161">
    <property type="entry name" value="beta-trefoil_Ricin-like"/>
    <property type="match status" value="1"/>
</dbReference>
<evidence type="ECO:0008006" key="5">
    <source>
        <dbReference type="Google" id="ProtNLM"/>
    </source>
</evidence>
<proteinExistence type="predicted"/>
<evidence type="ECO:0000313" key="3">
    <source>
        <dbReference type="EMBL" id="KAK9423115.1"/>
    </source>
</evidence>
<feature type="region of interest" description="Disordered" evidence="1">
    <location>
        <begin position="196"/>
        <end position="234"/>
    </location>
</feature>
<feature type="compositionally biased region" description="Low complexity" evidence="1">
    <location>
        <begin position="205"/>
        <end position="234"/>
    </location>
</feature>
<feature type="compositionally biased region" description="Polar residues" evidence="1">
    <location>
        <begin position="342"/>
        <end position="351"/>
    </location>
</feature>